<protein>
    <submittedName>
        <fullName evidence="3">RNA recognition motif containing protein</fullName>
    </submittedName>
</protein>
<dbReference type="Proteomes" id="UP000036987">
    <property type="component" value="Unassembled WGS sequence"/>
</dbReference>
<sequence>MGGYVVEVTNLSPQATEKDVYDFFSFSGAIDHIEILRYGDCASTAYVTFKEAHALETALLLSGATIIDQHVCIARWGQREDSFSYFNIWDKPSWQYDEQDSYPMEVASRSDAFISTPGEAITIAQDVVRTMLSKGYTLGKDTLLKAKAFDDSFQLSANAASKVTQLSDRIGFTDRFFAGVNAVKSVDQTYGVSQTTMSAASATGRTAMAAGKAVVNSSYFSAGALWISSALARASQAAANMGGKS</sequence>
<evidence type="ECO:0000256" key="1">
    <source>
        <dbReference type="PROSITE-ProRule" id="PRU00176"/>
    </source>
</evidence>
<gene>
    <name evidence="3" type="ORF">ZOSMA_182G00020</name>
</gene>
<dbReference type="AlphaFoldDB" id="A0A0K9PQG9"/>
<dbReference type="PANTHER" id="PTHR32343">
    <property type="entry name" value="SERINE/ARGININE-RICH SPLICING FACTOR"/>
    <property type="match status" value="1"/>
</dbReference>
<dbReference type="OMA" id="CIARWGQ"/>
<accession>A0A0K9PQG9</accession>
<dbReference type="OrthoDB" id="7763451at2759"/>
<dbReference type="InterPro" id="IPR012677">
    <property type="entry name" value="Nucleotide-bd_a/b_plait_sf"/>
</dbReference>
<dbReference type="Pfam" id="PF00076">
    <property type="entry name" value="RRM_1"/>
    <property type="match status" value="1"/>
</dbReference>
<dbReference type="InterPro" id="IPR000504">
    <property type="entry name" value="RRM_dom"/>
</dbReference>
<comment type="caution">
    <text evidence="3">The sequence shown here is derived from an EMBL/GenBank/DDBJ whole genome shotgun (WGS) entry which is preliminary data.</text>
</comment>
<dbReference type="InterPro" id="IPR035979">
    <property type="entry name" value="RBD_domain_sf"/>
</dbReference>
<dbReference type="PANTHER" id="PTHR32343:SF26">
    <property type="entry name" value="RNA-BINDING (RRM_RBD_RNP MOTIFS) FAMILY PROTEIN"/>
    <property type="match status" value="1"/>
</dbReference>
<dbReference type="SUPFAM" id="SSF54928">
    <property type="entry name" value="RNA-binding domain, RBD"/>
    <property type="match status" value="1"/>
</dbReference>
<dbReference type="Gene3D" id="3.30.70.330">
    <property type="match status" value="1"/>
</dbReference>
<dbReference type="GO" id="GO:0003723">
    <property type="term" value="F:RNA binding"/>
    <property type="evidence" value="ECO:0007669"/>
    <property type="project" value="UniProtKB-UniRule"/>
</dbReference>
<evidence type="ECO:0000313" key="3">
    <source>
        <dbReference type="EMBL" id="KMZ71313.1"/>
    </source>
</evidence>
<organism evidence="3 4">
    <name type="scientific">Zostera marina</name>
    <name type="common">Eelgrass</name>
    <dbReference type="NCBI Taxonomy" id="29655"/>
    <lineage>
        <taxon>Eukaryota</taxon>
        <taxon>Viridiplantae</taxon>
        <taxon>Streptophyta</taxon>
        <taxon>Embryophyta</taxon>
        <taxon>Tracheophyta</taxon>
        <taxon>Spermatophyta</taxon>
        <taxon>Magnoliopsida</taxon>
        <taxon>Liliopsida</taxon>
        <taxon>Zosteraceae</taxon>
        <taxon>Zostera</taxon>
    </lineage>
</organism>
<keyword evidence="1" id="KW-0694">RNA-binding</keyword>
<evidence type="ECO:0000313" key="4">
    <source>
        <dbReference type="Proteomes" id="UP000036987"/>
    </source>
</evidence>
<reference evidence="4" key="1">
    <citation type="journal article" date="2016" name="Nature">
        <title>The genome of the seagrass Zostera marina reveals angiosperm adaptation to the sea.</title>
        <authorList>
            <person name="Olsen J.L."/>
            <person name="Rouze P."/>
            <person name="Verhelst B."/>
            <person name="Lin Y.-C."/>
            <person name="Bayer T."/>
            <person name="Collen J."/>
            <person name="Dattolo E."/>
            <person name="De Paoli E."/>
            <person name="Dittami S."/>
            <person name="Maumus F."/>
            <person name="Michel G."/>
            <person name="Kersting A."/>
            <person name="Lauritano C."/>
            <person name="Lohaus R."/>
            <person name="Toepel M."/>
            <person name="Tonon T."/>
            <person name="Vanneste K."/>
            <person name="Amirebrahimi M."/>
            <person name="Brakel J."/>
            <person name="Bostroem C."/>
            <person name="Chovatia M."/>
            <person name="Grimwood J."/>
            <person name="Jenkins J.W."/>
            <person name="Jueterbock A."/>
            <person name="Mraz A."/>
            <person name="Stam W.T."/>
            <person name="Tice H."/>
            <person name="Bornberg-Bauer E."/>
            <person name="Green P.J."/>
            <person name="Pearson G.A."/>
            <person name="Procaccini G."/>
            <person name="Duarte C.M."/>
            <person name="Schmutz J."/>
            <person name="Reusch T.B.H."/>
            <person name="Van de Peer Y."/>
        </authorList>
    </citation>
    <scope>NUCLEOTIDE SEQUENCE [LARGE SCALE GENOMIC DNA]</scope>
    <source>
        <strain evidence="4">cv. Finnish</strain>
    </source>
</reference>
<dbReference type="PROSITE" id="PS50102">
    <property type="entry name" value="RRM"/>
    <property type="match status" value="1"/>
</dbReference>
<dbReference type="EMBL" id="LFYR01000678">
    <property type="protein sequence ID" value="KMZ71313.1"/>
    <property type="molecule type" value="Genomic_DNA"/>
</dbReference>
<feature type="domain" description="RRM" evidence="2">
    <location>
        <begin position="4"/>
        <end position="78"/>
    </location>
</feature>
<proteinExistence type="predicted"/>
<name>A0A0K9PQG9_ZOSMR</name>
<keyword evidence="4" id="KW-1185">Reference proteome</keyword>
<evidence type="ECO:0000259" key="2">
    <source>
        <dbReference type="PROSITE" id="PS50102"/>
    </source>
</evidence>
<dbReference type="SMART" id="SM00360">
    <property type="entry name" value="RRM"/>
    <property type="match status" value="1"/>
</dbReference>
<dbReference type="STRING" id="29655.A0A0K9PQG9"/>